<evidence type="ECO:0000313" key="1">
    <source>
        <dbReference type="EMBL" id="QEC62390.1"/>
    </source>
</evidence>
<sequence length="353" mass="38660">MGHNINRVNGKDSFFSVKEKAWHGLGQIVDQYPTSAEAIKYAGLDYEVIKSPLFTYQRDETIGDNGEIIGGNQLPVPNHFATVRTDNHAVLGVVGKDYEIVQNVNAFEFFDAIVGGGDGILYETAGALGKGERIFITAKLPGYIRVGKQDMIEQYLFLTTSHDGFGSITAAFTPVRIVCNNTLNAAMRNHSNSIKIRHTASANDRLKQAHILMGISGSLGSELEGLLNHWAQVKITDKEVKRLIQIAMSPNKEVLKNLAQGKVDELSTTYTNIVDNVYEYALGSPTQQMETTAGTVFGAYNAITGYFQNVRSFGNDEAKFKSIMDGTAKQRGQTAFDLCRDFAKNGADALTLN</sequence>
<dbReference type="KEGG" id="mgin:FRZ54_07260"/>
<evidence type="ECO:0000313" key="2">
    <source>
        <dbReference type="Proteomes" id="UP000321479"/>
    </source>
</evidence>
<dbReference type="RefSeq" id="WP_147030967.1">
    <property type="nucleotide sequence ID" value="NZ_CP042436.1"/>
</dbReference>
<name>A0A5B8UTG1_9SPHI</name>
<dbReference type="NCBIfam" id="TIGR03299">
    <property type="entry name" value="LGT_TIGR03299"/>
    <property type="match status" value="1"/>
</dbReference>
<keyword evidence="2" id="KW-1185">Reference proteome</keyword>
<reference evidence="1 2" key="1">
    <citation type="journal article" date="2017" name="Curr. Microbiol.">
        <title>Mucilaginibacter ginsenosidivorans sp. nov., Isolated from Soil of Ginseng Field.</title>
        <authorList>
            <person name="Kim M.M."/>
            <person name="Siddiqi M.Z."/>
            <person name="Im W.T."/>
        </authorList>
    </citation>
    <scope>NUCLEOTIDE SEQUENCE [LARGE SCALE GENOMIC DNA]</scope>
    <source>
        <strain evidence="1 2">Gsoil 3017</strain>
    </source>
</reference>
<protein>
    <submittedName>
        <fullName evidence="1">DUF945 domain-containing protein</fullName>
    </submittedName>
</protein>
<dbReference type="OrthoDB" id="576140at2"/>
<dbReference type="Pfam" id="PF06067">
    <property type="entry name" value="DUF932"/>
    <property type="match status" value="1"/>
</dbReference>
<organism evidence="1 2">
    <name type="scientific">Mucilaginibacter ginsenosidivorans</name>
    <dbReference type="NCBI Taxonomy" id="398053"/>
    <lineage>
        <taxon>Bacteria</taxon>
        <taxon>Pseudomonadati</taxon>
        <taxon>Bacteroidota</taxon>
        <taxon>Sphingobacteriia</taxon>
        <taxon>Sphingobacteriales</taxon>
        <taxon>Sphingobacteriaceae</taxon>
        <taxon>Mucilaginibacter</taxon>
    </lineage>
</organism>
<proteinExistence type="predicted"/>
<dbReference type="InterPro" id="IPR026325">
    <property type="entry name" value="DUF932"/>
</dbReference>
<dbReference type="AlphaFoldDB" id="A0A5B8UTG1"/>
<dbReference type="EMBL" id="CP042436">
    <property type="protein sequence ID" value="QEC62390.1"/>
    <property type="molecule type" value="Genomic_DNA"/>
</dbReference>
<accession>A0A5B8UTG1</accession>
<gene>
    <name evidence="1" type="ORF">FRZ54_07260</name>
</gene>
<dbReference type="InterPro" id="IPR017686">
    <property type="entry name" value="Phg/plasmid-like_prot"/>
</dbReference>
<dbReference type="Proteomes" id="UP000321479">
    <property type="component" value="Chromosome"/>
</dbReference>